<evidence type="ECO:0000256" key="4">
    <source>
        <dbReference type="ARBA" id="ARBA00022801"/>
    </source>
</evidence>
<dbReference type="InterPro" id="IPR007693">
    <property type="entry name" value="DNA_helicase_DnaB-like_N"/>
</dbReference>
<evidence type="ECO:0000256" key="3">
    <source>
        <dbReference type="ARBA" id="ARBA00022741"/>
    </source>
</evidence>
<dbReference type="PROSITE" id="PS51199">
    <property type="entry name" value="SF4_HELICASE"/>
    <property type="match status" value="1"/>
</dbReference>
<dbReference type="PANTHER" id="PTHR30153:SF2">
    <property type="entry name" value="REPLICATIVE DNA HELICASE"/>
    <property type="match status" value="1"/>
</dbReference>
<evidence type="ECO:0000256" key="9">
    <source>
        <dbReference type="ARBA" id="ARBA00044969"/>
    </source>
</evidence>
<keyword evidence="8" id="KW-0413">Isomerase</keyword>
<dbReference type="InterPro" id="IPR007694">
    <property type="entry name" value="DNA_helicase_DnaB-like_C"/>
</dbReference>
<dbReference type="SUPFAM" id="SSF48024">
    <property type="entry name" value="N-terminal domain of DnaB helicase"/>
    <property type="match status" value="1"/>
</dbReference>
<gene>
    <name evidence="12" type="ORF">UFOVP674_53</name>
</gene>
<sequence>MSLQAATEESLLAIFAQDPESLRKSLHAVTADMFSPENRGLFRELVDSVGRDESPDLLLVTAKLREKDALETFGGAARLTDLWTSPVLHRNAPKYVSDLRRGYEVRKRIETLKKATETLELAVVTGTDTSTAIAEAEAMLAEAGKIPGKPLASKTMGELSVDIIEGIEARTMRGNVLPGISTGFDTIDAKTQGMQPGRVWVIAGKPGDGKSVLMQNFLESALDAGKRVRIYPLEMSQEEQAYRILCSQGGLDNQAVWKGLMSRNDTVALHEAIRRLAKAKADIVDVNGASATEILADIEQCEADVVMVDYLQLMEDEGRKGATREELVASISRRLKRTAVKSQKVVLTASQLNDNNQLRESRAIGQDADHILFLNKVDDNDEKRIVSCEKNRTGERFWKLELDFLGRYYKFREPAQF</sequence>
<keyword evidence="4" id="KW-0378">Hydrolase</keyword>
<proteinExistence type="inferred from homology"/>
<comment type="catalytic activity">
    <reaction evidence="10">
        <text>ATP + H2O = ADP + phosphate + H(+)</text>
        <dbReference type="Rhea" id="RHEA:13065"/>
        <dbReference type="ChEBI" id="CHEBI:15377"/>
        <dbReference type="ChEBI" id="CHEBI:15378"/>
        <dbReference type="ChEBI" id="CHEBI:30616"/>
        <dbReference type="ChEBI" id="CHEBI:43474"/>
        <dbReference type="ChEBI" id="CHEBI:456216"/>
        <dbReference type="EC" id="5.6.2.3"/>
    </reaction>
</comment>
<reference evidence="12" key="1">
    <citation type="submission" date="2020-04" db="EMBL/GenBank/DDBJ databases">
        <authorList>
            <person name="Chiriac C."/>
            <person name="Salcher M."/>
            <person name="Ghai R."/>
            <person name="Kavagutti S V."/>
        </authorList>
    </citation>
    <scope>NUCLEOTIDE SEQUENCE</scope>
</reference>
<dbReference type="GO" id="GO:0003677">
    <property type="term" value="F:DNA binding"/>
    <property type="evidence" value="ECO:0007669"/>
    <property type="project" value="UniProtKB-KW"/>
</dbReference>
<feature type="domain" description="SF4 helicase" evidence="11">
    <location>
        <begin position="173"/>
        <end position="417"/>
    </location>
</feature>
<dbReference type="EMBL" id="LR796630">
    <property type="protein sequence ID" value="CAB4156188.1"/>
    <property type="molecule type" value="Genomic_DNA"/>
</dbReference>
<dbReference type="Pfam" id="PF00772">
    <property type="entry name" value="DnaB"/>
    <property type="match status" value="1"/>
</dbReference>
<protein>
    <recommendedName>
        <fullName evidence="9">DNA 5'-3' helicase</fullName>
        <ecNumber evidence="9">5.6.2.3</ecNumber>
    </recommendedName>
</protein>
<dbReference type="Gene3D" id="1.10.860.10">
    <property type="entry name" value="DNAb Helicase, Chain A"/>
    <property type="match status" value="1"/>
</dbReference>
<keyword evidence="6" id="KW-0067">ATP-binding</keyword>
<evidence type="ECO:0000256" key="8">
    <source>
        <dbReference type="ARBA" id="ARBA00023235"/>
    </source>
</evidence>
<name>A0A6J5NH30_9CAUD</name>
<evidence type="ECO:0000313" key="12">
    <source>
        <dbReference type="EMBL" id="CAB4156188.1"/>
    </source>
</evidence>
<keyword evidence="2" id="KW-0235">DNA replication</keyword>
<dbReference type="PANTHER" id="PTHR30153">
    <property type="entry name" value="REPLICATIVE DNA HELICASE DNAB"/>
    <property type="match status" value="1"/>
</dbReference>
<evidence type="ECO:0000259" key="11">
    <source>
        <dbReference type="PROSITE" id="PS51199"/>
    </source>
</evidence>
<dbReference type="GO" id="GO:0006260">
    <property type="term" value="P:DNA replication"/>
    <property type="evidence" value="ECO:0007669"/>
    <property type="project" value="UniProtKB-KW"/>
</dbReference>
<organism evidence="12">
    <name type="scientific">uncultured Caudovirales phage</name>
    <dbReference type="NCBI Taxonomy" id="2100421"/>
    <lineage>
        <taxon>Viruses</taxon>
        <taxon>Duplodnaviria</taxon>
        <taxon>Heunggongvirae</taxon>
        <taxon>Uroviricota</taxon>
        <taxon>Caudoviricetes</taxon>
        <taxon>Peduoviridae</taxon>
        <taxon>Maltschvirus</taxon>
        <taxon>Maltschvirus maltsch</taxon>
    </lineage>
</organism>
<evidence type="ECO:0000256" key="1">
    <source>
        <dbReference type="ARBA" id="ARBA00008428"/>
    </source>
</evidence>
<keyword evidence="3" id="KW-0547">Nucleotide-binding</keyword>
<dbReference type="InterPro" id="IPR027417">
    <property type="entry name" value="P-loop_NTPase"/>
</dbReference>
<dbReference type="InterPro" id="IPR036185">
    <property type="entry name" value="DNA_heli_DnaB-like_N_sf"/>
</dbReference>
<evidence type="ECO:0000256" key="5">
    <source>
        <dbReference type="ARBA" id="ARBA00022806"/>
    </source>
</evidence>
<dbReference type="PROSITE" id="PS50096">
    <property type="entry name" value="IQ"/>
    <property type="match status" value="1"/>
</dbReference>
<comment type="similarity">
    <text evidence="1">Belongs to the helicase family. DnaB subfamily.</text>
</comment>
<dbReference type="GO" id="GO:0016787">
    <property type="term" value="F:hydrolase activity"/>
    <property type="evidence" value="ECO:0007669"/>
    <property type="project" value="UniProtKB-KW"/>
</dbReference>
<keyword evidence="5 12" id="KW-0347">Helicase</keyword>
<evidence type="ECO:0000256" key="7">
    <source>
        <dbReference type="ARBA" id="ARBA00023125"/>
    </source>
</evidence>
<dbReference type="Gene3D" id="3.40.50.300">
    <property type="entry name" value="P-loop containing nucleotide triphosphate hydrolases"/>
    <property type="match status" value="1"/>
</dbReference>
<accession>A0A6J5NH30</accession>
<keyword evidence="7" id="KW-0238">DNA-binding</keyword>
<dbReference type="EC" id="5.6.2.3" evidence="9"/>
<dbReference type="SUPFAM" id="SSF52540">
    <property type="entry name" value="P-loop containing nucleoside triphosphate hydrolases"/>
    <property type="match status" value="1"/>
</dbReference>
<dbReference type="GO" id="GO:0043139">
    <property type="term" value="F:5'-3' DNA helicase activity"/>
    <property type="evidence" value="ECO:0007669"/>
    <property type="project" value="UniProtKB-EC"/>
</dbReference>
<dbReference type="Pfam" id="PF03796">
    <property type="entry name" value="DnaB_C"/>
    <property type="match status" value="1"/>
</dbReference>
<evidence type="ECO:0000256" key="2">
    <source>
        <dbReference type="ARBA" id="ARBA00022705"/>
    </source>
</evidence>
<dbReference type="GO" id="GO:0005524">
    <property type="term" value="F:ATP binding"/>
    <property type="evidence" value="ECO:0007669"/>
    <property type="project" value="UniProtKB-KW"/>
</dbReference>
<evidence type="ECO:0000256" key="6">
    <source>
        <dbReference type="ARBA" id="ARBA00022840"/>
    </source>
</evidence>
<evidence type="ECO:0000256" key="10">
    <source>
        <dbReference type="ARBA" id="ARBA00048954"/>
    </source>
</evidence>
<dbReference type="InterPro" id="IPR016136">
    <property type="entry name" value="DNA_helicase_N/primase_C"/>
</dbReference>